<dbReference type="EMBL" id="JAVXUP010001725">
    <property type="protein sequence ID" value="KAK3008714.1"/>
    <property type="molecule type" value="Genomic_DNA"/>
</dbReference>
<comment type="similarity">
    <text evidence="1">Belongs to the plant acyltransferase family.</text>
</comment>
<dbReference type="PANTHER" id="PTHR31642:SF26">
    <property type="entry name" value="HXXXD-TYPE ACYL-TRANSFERASE FAMILY PROTEIN"/>
    <property type="match status" value="1"/>
</dbReference>
<dbReference type="Proteomes" id="UP001188597">
    <property type="component" value="Unassembled WGS sequence"/>
</dbReference>
<organism evidence="2 3">
    <name type="scientific">Escallonia herrerae</name>
    <dbReference type="NCBI Taxonomy" id="1293975"/>
    <lineage>
        <taxon>Eukaryota</taxon>
        <taxon>Viridiplantae</taxon>
        <taxon>Streptophyta</taxon>
        <taxon>Embryophyta</taxon>
        <taxon>Tracheophyta</taxon>
        <taxon>Spermatophyta</taxon>
        <taxon>Magnoliopsida</taxon>
        <taxon>eudicotyledons</taxon>
        <taxon>Gunneridae</taxon>
        <taxon>Pentapetalae</taxon>
        <taxon>asterids</taxon>
        <taxon>campanulids</taxon>
        <taxon>Escalloniales</taxon>
        <taxon>Escalloniaceae</taxon>
        <taxon>Escallonia</taxon>
    </lineage>
</organism>
<gene>
    <name evidence="2" type="ORF">RJ639_015398</name>
</gene>
<proteinExistence type="inferred from homology"/>
<accession>A0AA89ALM5</accession>
<dbReference type="AlphaFoldDB" id="A0AA89ALM5"/>
<dbReference type="Pfam" id="PF02458">
    <property type="entry name" value="Transferase"/>
    <property type="match status" value="1"/>
</dbReference>
<dbReference type="GO" id="GO:0016747">
    <property type="term" value="F:acyltransferase activity, transferring groups other than amino-acyl groups"/>
    <property type="evidence" value="ECO:0007669"/>
    <property type="project" value="TreeGrafter"/>
</dbReference>
<dbReference type="InterPro" id="IPR023213">
    <property type="entry name" value="CAT-like_dom_sf"/>
</dbReference>
<dbReference type="Gene3D" id="3.30.559.10">
    <property type="entry name" value="Chloramphenicol acetyltransferase-like domain"/>
    <property type="match status" value="1"/>
</dbReference>
<dbReference type="PANTHER" id="PTHR31642">
    <property type="entry name" value="TRICHOTHECENE 3-O-ACETYLTRANSFERASE"/>
    <property type="match status" value="1"/>
</dbReference>
<reference evidence="2" key="1">
    <citation type="submission" date="2022-12" db="EMBL/GenBank/DDBJ databases">
        <title>Draft genome assemblies for two species of Escallonia (Escalloniales).</title>
        <authorList>
            <person name="Chanderbali A."/>
            <person name="Dervinis C."/>
            <person name="Anghel I."/>
            <person name="Soltis D."/>
            <person name="Soltis P."/>
            <person name="Zapata F."/>
        </authorList>
    </citation>
    <scope>NUCLEOTIDE SEQUENCE</scope>
    <source>
        <strain evidence="2">UCBG64.0493</strain>
        <tissue evidence="2">Leaf</tissue>
    </source>
</reference>
<sequence length="159" mass="18532">MECNHLFVVLYYRLEMGREVRGMTKKLRESLSKMLTSFPVATGRLLKDPKERWMIKCNDAGVRMVEATAKGSVEEWLRNVDREEELKLVHWEEMFRKPYYWSTFYVQLTEFEEGGLAIGLSCTQLLANPPCMTMLIKAWADTTLGRKMISPPLFHPLPP</sequence>
<keyword evidence="3" id="KW-1185">Reference proteome</keyword>
<name>A0AA89ALM5_9ASTE</name>
<evidence type="ECO:0000313" key="3">
    <source>
        <dbReference type="Proteomes" id="UP001188597"/>
    </source>
</evidence>
<evidence type="ECO:0000256" key="1">
    <source>
        <dbReference type="ARBA" id="ARBA00009861"/>
    </source>
</evidence>
<protein>
    <submittedName>
        <fullName evidence="2">Uncharacterized protein</fullName>
    </submittedName>
</protein>
<dbReference type="InterPro" id="IPR050317">
    <property type="entry name" value="Plant_Fungal_Acyltransferase"/>
</dbReference>
<comment type="caution">
    <text evidence="2">The sequence shown here is derived from an EMBL/GenBank/DDBJ whole genome shotgun (WGS) entry which is preliminary data.</text>
</comment>
<evidence type="ECO:0000313" key="2">
    <source>
        <dbReference type="EMBL" id="KAK3008714.1"/>
    </source>
</evidence>